<keyword evidence="3" id="KW-1185">Reference proteome</keyword>
<evidence type="ECO:0000259" key="1">
    <source>
        <dbReference type="Pfam" id="PF12697"/>
    </source>
</evidence>
<name>A0A6C7E8T1_ILUCY</name>
<accession>A0A6C7E8T1</accession>
<gene>
    <name evidence="2" type="ORF">YM304_21180</name>
</gene>
<keyword evidence="2" id="KW-0378">Hydrolase</keyword>
<dbReference type="InterPro" id="IPR000073">
    <property type="entry name" value="AB_hydrolase_1"/>
</dbReference>
<dbReference type="SUPFAM" id="SSF53474">
    <property type="entry name" value="alpha/beta-Hydrolases"/>
    <property type="match status" value="1"/>
</dbReference>
<dbReference type="Gene3D" id="3.40.50.1820">
    <property type="entry name" value="alpha/beta hydrolase"/>
    <property type="match status" value="1"/>
</dbReference>
<dbReference type="RefSeq" id="WP_015441679.1">
    <property type="nucleotide sequence ID" value="NC_020520.1"/>
</dbReference>
<dbReference type="PANTHER" id="PTHR43798:SF33">
    <property type="entry name" value="HYDROLASE, PUTATIVE (AFU_ORTHOLOGUE AFUA_2G14860)-RELATED"/>
    <property type="match status" value="1"/>
</dbReference>
<dbReference type="PANTHER" id="PTHR43798">
    <property type="entry name" value="MONOACYLGLYCEROL LIPASE"/>
    <property type="match status" value="1"/>
</dbReference>
<dbReference type="KEGG" id="aym:YM304_21180"/>
<dbReference type="Proteomes" id="UP000011863">
    <property type="component" value="Chromosome"/>
</dbReference>
<proteinExistence type="predicted"/>
<dbReference type="InterPro" id="IPR029058">
    <property type="entry name" value="AB_hydrolase_fold"/>
</dbReference>
<sequence>MARRPEFTSFGGADGPLGALRWEGITGAPTVVALHGITGNAWDFDPLVHRLGGAAHLVALDLRGRGRSYDHPGPFGVREHAADLIAVIGQIGGPVVVVAHSMGCYVALLAARRAPELIAELILVDGGPALPVPDGVDLDDVVENTLGPAIKRLKHVWPDRVSYNTMWAQHPAFRGRLSIDLERNLLADLIEVDGGFRAAVNPAAVRIDGRELLADREVRSLLAERHEPAVIVRAAHGLDGAPPPLISRSLAERYPQHRWVEAPDDNHYTVLLGSTGAELVAGLVREALTATR</sequence>
<organism evidence="2 3">
    <name type="scientific">Ilumatobacter coccineus (strain NBRC 103263 / KCTC 29153 / YM16-304)</name>
    <dbReference type="NCBI Taxonomy" id="1313172"/>
    <lineage>
        <taxon>Bacteria</taxon>
        <taxon>Bacillati</taxon>
        <taxon>Actinomycetota</taxon>
        <taxon>Acidimicrobiia</taxon>
        <taxon>Acidimicrobiales</taxon>
        <taxon>Ilumatobacteraceae</taxon>
        <taxon>Ilumatobacter</taxon>
    </lineage>
</organism>
<dbReference type="GO" id="GO:0016787">
    <property type="term" value="F:hydrolase activity"/>
    <property type="evidence" value="ECO:0007669"/>
    <property type="project" value="UniProtKB-KW"/>
</dbReference>
<feature type="domain" description="AB hydrolase-1" evidence="1">
    <location>
        <begin position="31"/>
        <end position="279"/>
    </location>
</feature>
<dbReference type="Pfam" id="PF12697">
    <property type="entry name" value="Abhydrolase_6"/>
    <property type="match status" value="1"/>
</dbReference>
<evidence type="ECO:0000313" key="3">
    <source>
        <dbReference type="Proteomes" id="UP000011863"/>
    </source>
</evidence>
<reference evidence="2 3" key="1">
    <citation type="journal article" date="2013" name="Int. J. Syst. Evol. Microbiol.">
        <title>Ilumatobacter nonamiense sp. nov. and Ilumatobacter coccineum sp. nov., isolated from seashore sand.</title>
        <authorList>
            <person name="Matsumoto A."/>
            <person name="Kasai H."/>
            <person name="Matsuo Y."/>
            <person name="Shizuri Y."/>
            <person name="Ichikawa N."/>
            <person name="Fujita N."/>
            <person name="Omura S."/>
            <person name="Takahashi Y."/>
        </authorList>
    </citation>
    <scope>NUCLEOTIDE SEQUENCE [LARGE SCALE GENOMIC DNA]</scope>
    <source>
        <strain evidence="3">NBRC 103263 / KCTC 29153 / YM16-304</strain>
    </source>
</reference>
<dbReference type="EMBL" id="AP012057">
    <property type="protein sequence ID" value="BAN02432.1"/>
    <property type="molecule type" value="Genomic_DNA"/>
</dbReference>
<dbReference type="GO" id="GO:0016020">
    <property type="term" value="C:membrane"/>
    <property type="evidence" value="ECO:0007669"/>
    <property type="project" value="TreeGrafter"/>
</dbReference>
<dbReference type="InterPro" id="IPR050266">
    <property type="entry name" value="AB_hydrolase_sf"/>
</dbReference>
<dbReference type="AlphaFoldDB" id="A0A6C7E8T1"/>
<evidence type="ECO:0000313" key="2">
    <source>
        <dbReference type="EMBL" id="BAN02432.1"/>
    </source>
</evidence>
<protein>
    <submittedName>
        <fullName evidence="2">Putative hydrolase</fullName>
    </submittedName>
</protein>